<organism evidence="2 3">
    <name type="scientific">Clostridium kluyveri</name>
    <dbReference type="NCBI Taxonomy" id="1534"/>
    <lineage>
        <taxon>Bacteria</taxon>
        <taxon>Bacillati</taxon>
        <taxon>Bacillota</taxon>
        <taxon>Clostridia</taxon>
        <taxon>Eubacteriales</taxon>
        <taxon>Clostridiaceae</taxon>
        <taxon>Clostridium</taxon>
    </lineage>
</organism>
<name>A0A1L5F3W9_CLOKL</name>
<protein>
    <recommendedName>
        <fullName evidence="1">GRAM domain-containing protein</fullName>
    </recommendedName>
</protein>
<evidence type="ECO:0000313" key="2">
    <source>
        <dbReference type="EMBL" id="APM37693.1"/>
    </source>
</evidence>
<dbReference type="AlphaFoldDB" id="A0A1L5F3W9"/>
<accession>A0A1L5F3W9</accession>
<dbReference type="OrthoDB" id="2085436at2"/>
<sequence length="103" mass="11953">MNLMENEQIYFNVLANLFRGAESVGGKLKITDRRLIFKSHAFNIQTGTTEILIEQIAEVKKRNTLGLVPNGISIITKDEIEYKFVLWNRSKIIDFISKRMTNY</sequence>
<dbReference type="Proteomes" id="UP000184604">
    <property type="component" value="Chromosome"/>
</dbReference>
<dbReference type="EMBL" id="CP018335">
    <property type="protein sequence ID" value="APM37693.1"/>
    <property type="molecule type" value="Genomic_DNA"/>
</dbReference>
<evidence type="ECO:0000313" key="3">
    <source>
        <dbReference type="Proteomes" id="UP000184604"/>
    </source>
</evidence>
<proteinExistence type="predicted"/>
<gene>
    <name evidence="2" type="ORF">BS101_02475</name>
</gene>
<dbReference type="SUPFAM" id="SSF50729">
    <property type="entry name" value="PH domain-like"/>
    <property type="match status" value="1"/>
</dbReference>
<dbReference type="InterPro" id="IPR011993">
    <property type="entry name" value="PH-like_dom_sf"/>
</dbReference>
<reference evidence="2 3" key="1">
    <citation type="submission" date="2016-12" db="EMBL/GenBank/DDBJ databases">
        <title>Complete genome sequence of Clostridium kluyveri JZZ isolated from the pit mud of a Chinese flavor liquor-making factory.</title>
        <authorList>
            <person name="Wang Y."/>
        </authorList>
    </citation>
    <scope>NUCLEOTIDE SEQUENCE [LARGE SCALE GENOMIC DNA]</scope>
    <source>
        <strain evidence="2 3">JZZ</strain>
    </source>
</reference>
<dbReference type="InterPro" id="IPR004182">
    <property type="entry name" value="GRAM"/>
</dbReference>
<dbReference type="Gene3D" id="2.30.29.30">
    <property type="entry name" value="Pleckstrin-homology domain (PH domain)/Phosphotyrosine-binding domain (PTB)"/>
    <property type="match status" value="1"/>
</dbReference>
<feature type="domain" description="GRAM" evidence="1">
    <location>
        <begin position="4"/>
        <end position="99"/>
    </location>
</feature>
<dbReference type="Pfam" id="PF02893">
    <property type="entry name" value="GRAM"/>
    <property type="match status" value="1"/>
</dbReference>
<dbReference type="RefSeq" id="WP_073537381.1">
    <property type="nucleotide sequence ID" value="NZ_CP018335.1"/>
</dbReference>
<evidence type="ECO:0000259" key="1">
    <source>
        <dbReference type="Pfam" id="PF02893"/>
    </source>
</evidence>